<dbReference type="Gene3D" id="3.40.50.300">
    <property type="entry name" value="P-loop containing nucleotide triphosphate hydrolases"/>
    <property type="match status" value="1"/>
</dbReference>
<evidence type="ECO:0000313" key="10">
    <source>
        <dbReference type="Proteomes" id="UP000008021"/>
    </source>
</evidence>
<dbReference type="HOGENOM" id="CLU_000837_29_0_1"/>
<dbReference type="GO" id="GO:0006952">
    <property type="term" value="P:defense response"/>
    <property type="evidence" value="ECO:0007669"/>
    <property type="project" value="UniProtKB-KW"/>
</dbReference>
<dbReference type="InterPro" id="IPR041118">
    <property type="entry name" value="Rx_N"/>
</dbReference>
<dbReference type="Gramene" id="OMERI11G16150.1">
    <property type="protein sequence ID" value="OMERI11G16150.1"/>
    <property type="gene ID" value="OMERI11G16150"/>
</dbReference>
<evidence type="ECO:0000259" key="8">
    <source>
        <dbReference type="Pfam" id="PF18052"/>
    </source>
</evidence>
<dbReference type="Proteomes" id="UP000008021">
    <property type="component" value="Chromosome 11"/>
</dbReference>
<name>A0A0E0F7L7_9ORYZ</name>
<evidence type="ECO:0000256" key="5">
    <source>
        <dbReference type="ARBA" id="ARBA00022821"/>
    </source>
</evidence>
<reference evidence="9" key="2">
    <citation type="submission" date="2018-05" db="EMBL/GenBank/DDBJ databases">
        <title>OmerRS3 (Oryza meridionalis Reference Sequence Version 3).</title>
        <authorList>
            <person name="Zhang J."/>
            <person name="Kudrna D."/>
            <person name="Lee S."/>
            <person name="Talag J."/>
            <person name="Welchert J."/>
            <person name="Wing R.A."/>
        </authorList>
    </citation>
    <scope>NUCLEOTIDE SEQUENCE [LARGE SCALE GENOMIC DNA]</scope>
    <source>
        <strain evidence="9">cv. OR44</strain>
    </source>
</reference>
<accession>A0A0E0F7L7</accession>
<feature type="region of interest" description="Disordered" evidence="6">
    <location>
        <begin position="137"/>
        <end position="166"/>
    </location>
</feature>
<comment type="similarity">
    <text evidence="1">Belongs to the disease resistance NB-LRR family.</text>
</comment>
<keyword evidence="10" id="KW-1185">Reference proteome</keyword>
<dbReference type="EnsemblPlants" id="OMERI11G16150.1">
    <property type="protein sequence ID" value="OMERI11G16150.1"/>
    <property type="gene ID" value="OMERI11G16150"/>
</dbReference>
<evidence type="ECO:0000256" key="3">
    <source>
        <dbReference type="ARBA" id="ARBA00022737"/>
    </source>
</evidence>
<evidence type="ECO:0000313" key="9">
    <source>
        <dbReference type="EnsemblPlants" id="OMERI11G16150.1"/>
    </source>
</evidence>
<evidence type="ECO:0000256" key="6">
    <source>
        <dbReference type="SAM" id="MobiDB-lite"/>
    </source>
</evidence>
<feature type="compositionally biased region" description="Polar residues" evidence="6">
    <location>
        <begin position="137"/>
        <end position="155"/>
    </location>
</feature>
<keyword evidence="5" id="KW-0611">Plant defense</keyword>
<evidence type="ECO:0000259" key="7">
    <source>
        <dbReference type="Pfam" id="PF00931"/>
    </source>
</evidence>
<organism evidence="9">
    <name type="scientific">Oryza meridionalis</name>
    <dbReference type="NCBI Taxonomy" id="40149"/>
    <lineage>
        <taxon>Eukaryota</taxon>
        <taxon>Viridiplantae</taxon>
        <taxon>Streptophyta</taxon>
        <taxon>Embryophyta</taxon>
        <taxon>Tracheophyta</taxon>
        <taxon>Spermatophyta</taxon>
        <taxon>Magnoliopsida</taxon>
        <taxon>Liliopsida</taxon>
        <taxon>Poales</taxon>
        <taxon>Poaceae</taxon>
        <taxon>BOP clade</taxon>
        <taxon>Oryzoideae</taxon>
        <taxon>Oryzeae</taxon>
        <taxon>Oryzinae</taxon>
        <taxon>Oryza</taxon>
    </lineage>
</organism>
<evidence type="ECO:0008006" key="11">
    <source>
        <dbReference type="Google" id="ProtNLM"/>
    </source>
</evidence>
<evidence type="ECO:0000256" key="4">
    <source>
        <dbReference type="ARBA" id="ARBA00022741"/>
    </source>
</evidence>
<evidence type="ECO:0000256" key="2">
    <source>
        <dbReference type="ARBA" id="ARBA00022614"/>
    </source>
</evidence>
<dbReference type="AlphaFoldDB" id="A0A0E0F7L7"/>
<dbReference type="STRING" id="40149.A0A0E0F7L7"/>
<dbReference type="PANTHER" id="PTHR19338">
    <property type="entry name" value="TRANSLOCASE OF INNER MITOCHONDRIAL MEMBRANE 13 HOMOLOG"/>
    <property type="match status" value="1"/>
</dbReference>
<reference evidence="9" key="1">
    <citation type="submission" date="2015-04" db="UniProtKB">
        <authorList>
            <consortium name="EnsemblPlants"/>
        </authorList>
    </citation>
    <scope>IDENTIFICATION</scope>
</reference>
<dbReference type="eggNOG" id="KOG4658">
    <property type="taxonomic scope" value="Eukaryota"/>
</dbReference>
<proteinExistence type="inferred from homology"/>
<protein>
    <recommendedName>
        <fullName evidence="11">NB-ARC domain-containing protein</fullName>
    </recommendedName>
</protein>
<evidence type="ECO:0000256" key="1">
    <source>
        <dbReference type="ARBA" id="ARBA00008894"/>
    </source>
</evidence>
<dbReference type="Pfam" id="PF18052">
    <property type="entry name" value="Rx_N"/>
    <property type="match status" value="1"/>
</dbReference>
<dbReference type="InterPro" id="IPR002182">
    <property type="entry name" value="NB-ARC"/>
</dbReference>
<feature type="domain" description="NB-ARC" evidence="7">
    <location>
        <begin position="185"/>
        <end position="262"/>
    </location>
</feature>
<sequence>METALGLVDIAVKLFNLLDESYEQGKGLAAGIDFIRRELRSIKEAISMRSGTADQEGIRSWMADLRDICRKIENCVDLYNLRVVVVGKHRKKPGVVRDAIHHLTLRTTLARGKLSEDIEAIRKLVEQANSRVTAYHPQAQQATIHKNSSTVNNGATRHASEAHPDGLDTPKAELVRLLSQGDGKAKQLRVIAIDGPGGSGKTVLAKVSYEQVNREFDCWAWVSASDDVDELLADILREFSEQIPQSSKDLGRRLRYFLENKR</sequence>
<dbReference type="SUPFAM" id="SSF52540">
    <property type="entry name" value="P-loop containing nucleoside triphosphate hydrolases"/>
    <property type="match status" value="1"/>
</dbReference>
<keyword evidence="2" id="KW-0433">Leucine-rich repeat</keyword>
<dbReference type="GO" id="GO:0043531">
    <property type="term" value="F:ADP binding"/>
    <property type="evidence" value="ECO:0007669"/>
    <property type="project" value="InterPro"/>
</dbReference>
<keyword evidence="4" id="KW-0547">Nucleotide-binding</keyword>
<feature type="domain" description="Disease resistance N-terminal" evidence="8">
    <location>
        <begin position="13"/>
        <end position="84"/>
    </location>
</feature>
<dbReference type="PANTHER" id="PTHR19338:SF46">
    <property type="entry name" value="NB-ARC DOMAIN-CONTAINING PROTEIN"/>
    <property type="match status" value="1"/>
</dbReference>
<dbReference type="Pfam" id="PF00931">
    <property type="entry name" value="NB-ARC"/>
    <property type="match status" value="1"/>
</dbReference>
<keyword evidence="3" id="KW-0677">Repeat</keyword>
<dbReference type="InterPro" id="IPR027417">
    <property type="entry name" value="P-loop_NTPase"/>
</dbReference>
<dbReference type="Gene3D" id="1.20.5.4130">
    <property type="match status" value="1"/>
</dbReference>